<name>A0A1G7LAL9_9BACT</name>
<feature type="transmembrane region" description="Helical" evidence="2">
    <location>
        <begin position="33"/>
        <end position="50"/>
    </location>
</feature>
<feature type="compositionally biased region" description="Gly residues" evidence="1">
    <location>
        <begin position="226"/>
        <end position="245"/>
    </location>
</feature>
<keyword evidence="2" id="KW-0812">Transmembrane</keyword>
<dbReference type="OrthoDB" id="9767603at2"/>
<evidence type="ECO:0000256" key="2">
    <source>
        <dbReference type="SAM" id="Phobius"/>
    </source>
</evidence>
<organism evidence="4 5">
    <name type="scientific">Desulfovibrio legallii</name>
    <dbReference type="NCBI Taxonomy" id="571438"/>
    <lineage>
        <taxon>Bacteria</taxon>
        <taxon>Pseudomonadati</taxon>
        <taxon>Thermodesulfobacteriota</taxon>
        <taxon>Desulfovibrionia</taxon>
        <taxon>Desulfovibrionales</taxon>
        <taxon>Desulfovibrionaceae</taxon>
        <taxon>Desulfovibrio</taxon>
    </lineage>
</organism>
<evidence type="ECO:0000313" key="5">
    <source>
        <dbReference type="Proteomes" id="UP000199355"/>
    </source>
</evidence>
<feature type="domain" description="Predicted membrane protein YciQ-like C-terminal" evidence="3">
    <location>
        <begin position="62"/>
        <end position="172"/>
    </location>
</feature>
<dbReference type="Pfam" id="PF20990">
    <property type="entry name" value="DUF2207_C"/>
    <property type="match status" value="1"/>
</dbReference>
<feature type="transmembrane region" description="Helical" evidence="2">
    <location>
        <begin position="89"/>
        <end position="106"/>
    </location>
</feature>
<keyword evidence="5" id="KW-1185">Reference proteome</keyword>
<feature type="region of interest" description="Disordered" evidence="1">
    <location>
        <begin position="220"/>
        <end position="245"/>
    </location>
</feature>
<dbReference type="InterPro" id="IPR048389">
    <property type="entry name" value="YciQ-like_C"/>
</dbReference>
<reference evidence="5" key="1">
    <citation type="submission" date="2016-10" db="EMBL/GenBank/DDBJ databases">
        <authorList>
            <person name="Varghese N."/>
            <person name="Submissions S."/>
        </authorList>
    </citation>
    <scope>NUCLEOTIDE SEQUENCE [LARGE SCALE GENOMIC DNA]</scope>
    <source>
        <strain evidence="5">KHC7</strain>
    </source>
</reference>
<keyword evidence="2" id="KW-1133">Transmembrane helix</keyword>
<accession>A0A1G7LAL9</accession>
<feature type="transmembrane region" description="Helical" evidence="2">
    <location>
        <begin position="57"/>
        <end position="77"/>
    </location>
</feature>
<dbReference type="RefSeq" id="WP_092153256.1">
    <property type="nucleotide sequence ID" value="NZ_FNBX01000006.1"/>
</dbReference>
<proteinExistence type="predicted"/>
<evidence type="ECO:0000259" key="3">
    <source>
        <dbReference type="Pfam" id="PF20990"/>
    </source>
</evidence>
<dbReference type="STRING" id="571438.SAMN05192586_1062"/>
<keyword evidence="2" id="KW-0472">Membrane</keyword>
<dbReference type="Proteomes" id="UP000199355">
    <property type="component" value="Unassembled WGS sequence"/>
</dbReference>
<protein>
    <submittedName>
        <fullName evidence="4">Predicted membrane protein</fullName>
    </submittedName>
</protein>
<dbReference type="AlphaFoldDB" id="A0A1G7LAL9"/>
<sequence>MLGWFVVLPLALSISFASRDASSFFTEYPDLPSWLMLFIACELFCALAALPQIMLRLTGSWFACAAGVIFPLSLVAVAYSEDFFDAPDWILPTIMLILAYVFSLIMKAPSRPCRQALDEIEGLALYMRTAEKDRLEIFNKEDNCPQDTPEVFKRLLPYALVLGLEKTWCNRFASQIAAGLLRDCGIDEELVSTSAGWNLFAQGLASAAVASAAQQASSSSSTSAFGDGGGGGSGSGSGGGGGGGL</sequence>
<evidence type="ECO:0000256" key="1">
    <source>
        <dbReference type="SAM" id="MobiDB-lite"/>
    </source>
</evidence>
<dbReference type="EMBL" id="FNBX01000006">
    <property type="protein sequence ID" value="SDF46364.1"/>
    <property type="molecule type" value="Genomic_DNA"/>
</dbReference>
<evidence type="ECO:0000313" key="4">
    <source>
        <dbReference type="EMBL" id="SDF46364.1"/>
    </source>
</evidence>
<gene>
    <name evidence="4" type="ORF">SAMN05192586_1062</name>
</gene>